<feature type="repeat" description="RCC1" evidence="1">
    <location>
        <begin position="75"/>
        <end position="139"/>
    </location>
</feature>
<dbReference type="RefSeq" id="XP_020068573.1">
    <property type="nucleotide sequence ID" value="XM_020215740.1"/>
</dbReference>
<dbReference type="EMBL" id="KV453940">
    <property type="protein sequence ID" value="ODV71534.1"/>
    <property type="molecule type" value="Genomic_DNA"/>
</dbReference>
<dbReference type="SUPFAM" id="SSF50985">
    <property type="entry name" value="RCC1/BLIP-II"/>
    <property type="match status" value="1"/>
</dbReference>
<protein>
    <submittedName>
        <fullName evidence="4">RCC1/BLIP-II protein</fullName>
    </submittedName>
</protein>
<evidence type="ECO:0000256" key="1">
    <source>
        <dbReference type="PROSITE-ProRule" id="PRU00235"/>
    </source>
</evidence>
<feature type="repeat" description="RCC1" evidence="1">
    <location>
        <begin position="465"/>
        <end position="527"/>
    </location>
</feature>
<proteinExistence type="predicted"/>
<evidence type="ECO:0000313" key="4">
    <source>
        <dbReference type="EMBL" id="ODV71534.1"/>
    </source>
</evidence>
<sequence>MVQFADLPQDVLETFIYFLSPEDITSLKLTSKSLYYQISNSSYVWQQLYYKTFGSKPTPYSLNKWSELYEKRSKGRLYCWGSMVGGRLGFNSSDIPRDHVSRSAFRTGVPVPTLVPKLDTFVLADVSAGGFSHQLLTSAGEIYSLGSWHSGHRSVGPDSADYEVTQQHAEPTRTLYEGGSGVPFPPDLAARLRRARPLITGRRGGGRINDPTILPFPLTSTSPVHQEASTTRTDTANRFLNHEHAPQKGSNVKFISISSGRCHFIALDNTGNVWSWDNPRTGYGINIQFFDESGNNIIDKGHKVLRCHAGWNSTAAYLYGYGLVYWEKRSALEEGKPYAVAHHTLVPNTGMINGEDKVIDFMVGDGYLVYLTQRGELFRNDMIGMESYPLTKFSKVLVENCDTTEPKFVRLSGNFNTFACFTNDDLVFLGSKDGDEPELVQELKHKNCISVAVGDYHLLALCNDGSLYSWGLESAGCGCLGLGTDPQGSEREDRGSIRVRKPTLVETEGKVIAIAAAGWHSSAIVIKDD</sequence>
<dbReference type="AlphaFoldDB" id="A0A1E4RW88"/>
<dbReference type="GeneID" id="30990136"/>
<dbReference type="GO" id="GO:0005085">
    <property type="term" value="F:guanyl-nucleotide exchange factor activity"/>
    <property type="evidence" value="ECO:0007669"/>
    <property type="project" value="TreeGrafter"/>
</dbReference>
<dbReference type="PANTHER" id="PTHR45982:SF6">
    <property type="entry name" value="SCF-ASSOCIATED FACTOR 1"/>
    <property type="match status" value="1"/>
</dbReference>
<feature type="compositionally biased region" description="Polar residues" evidence="2">
    <location>
        <begin position="218"/>
        <end position="228"/>
    </location>
</feature>
<keyword evidence="5" id="KW-1185">Reference proteome</keyword>
<dbReference type="Gene3D" id="2.130.10.30">
    <property type="entry name" value="Regulator of chromosome condensation 1/beta-lactamase-inhibitor protein II"/>
    <property type="match status" value="3"/>
</dbReference>
<evidence type="ECO:0000256" key="2">
    <source>
        <dbReference type="SAM" id="MobiDB-lite"/>
    </source>
</evidence>
<dbReference type="STRING" id="983966.A0A1E4RW88"/>
<dbReference type="InterPro" id="IPR051553">
    <property type="entry name" value="Ran_GTPase-activating"/>
</dbReference>
<feature type="repeat" description="RCC1" evidence="1">
    <location>
        <begin position="413"/>
        <end position="464"/>
    </location>
</feature>
<dbReference type="PROSITE" id="PS50181">
    <property type="entry name" value="FBOX"/>
    <property type="match status" value="1"/>
</dbReference>
<feature type="region of interest" description="Disordered" evidence="2">
    <location>
        <begin position="200"/>
        <end position="228"/>
    </location>
</feature>
<dbReference type="Pfam" id="PF13540">
    <property type="entry name" value="RCC1_2"/>
    <property type="match status" value="1"/>
</dbReference>
<organism evidence="4 5">
    <name type="scientific">Cyberlindnera jadinii (strain ATCC 18201 / CBS 1600 / BCRC 20928 / JCM 3617 / NBRC 0987 / NRRL Y-1542)</name>
    <name type="common">Torula yeast</name>
    <name type="synonym">Candida utilis</name>
    <dbReference type="NCBI Taxonomy" id="983966"/>
    <lineage>
        <taxon>Eukaryota</taxon>
        <taxon>Fungi</taxon>
        <taxon>Dikarya</taxon>
        <taxon>Ascomycota</taxon>
        <taxon>Saccharomycotina</taxon>
        <taxon>Saccharomycetes</taxon>
        <taxon>Phaffomycetales</taxon>
        <taxon>Phaffomycetaceae</taxon>
        <taxon>Cyberlindnera</taxon>
    </lineage>
</organism>
<dbReference type="InterPro" id="IPR001810">
    <property type="entry name" value="F-box_dom"/>
</dbReference>
<evidence type="ECO:0000313" key="5">
    <source>
        <dbReference type="Proteomes" id="UP000094389"/>
    </source>
</evidence>
<dbReference type="InterPro" id="IPR009091">
    <property type="entry name" value="RCC1/BLIP-II"/>
</dbReference>
<dbReference type="Proteomes" id="UP000094389">
    <property type="component" value="Unassembled WGS sequence"/>
</dbReference>
<evidence type="ECO:0000259" key="3">
    <source>
        <dbReference type="PROSITE" id="PS50181"/>
    </source>
</evidence>
<dbReference type="InterPro" id="IPR036047">
    <property type="entry name" value="F-box-like_dom_sf"/>
</dbReference>
<reference evidence="4 5" key="1">
    <citation type="journal article" date="2016" name="Proc. Natl. Acad. Sci. U.S.A.">
        <title>Comparative genomics of biotechnologically important yeasts.</title>
        <authorList>
            <person name="Riley R."/>
            <person name="Haridas S."/>
            <person name="Wolfe K.H."/>
            <person name="Lopes M.R."/>
            <person name="Hittinger C.T."/>
            <person name="Goeker M."/>
            <person name="Salamov A.A."/>
            <person name="Wisecaver J.H."/>
            <person name="Long T.M."/>
            <person name="Calvey C.H."/>
            <person name="Aerts A.L."/>
            <person name="Barry K.W."/>
            <person name="Choi C."/>
            <person name="Clum A."/>
            <person name="Coughlan A.Y."/>
            <person name="Deshpande S."/>
            <person name="Douglass A.P."/>
            <person name="Hanson S.J."/>
            <person name="Klenk H.-P."/>
            <person name="LaButti K.M."/>
            <person name="Lapidus A."/>
            <person name="Lindquist E.A."/>
            <person name="Lipzen A.M."/>
            <person name="Meier-Kolthoff J.P."/>
            <person name="Ohm R.A."/>
            <person name="Otillar R.P."/>
            <person name="Pangilinan J.L."/>
            <person name="Peng Y."/>
            <person name="Rokas A."/>
            <person name="Rosa C.A."/>
            <person name="Scheuner C."/>
            <person name="Sibirny A.A."/>
            <person name="Slot J.C."/>
            <person name="Stielow J.B."/>
            <person name="Sun H."/>
            <person name="Kurtzman C.P."/>
            <person name="Blackwell M."/>
            <person name="Grigoriev I.V."/>
            <person name="Jeffries T.W."/>
        </authorList>
    </citation>
    <scope>NUCLEOTIDE SEQUENCE [LARGE SCALE GENOMIC DNA]</scope>
    <source>
        <strain evidence="5">ATCC 18201 / CBS 1600 / BCRC 20928 / JCM 3617 / NBRC 0987 / NRRL Y-1542</strain>
    </source>
</reference>
<dbReference type="PROSITE" id="PS50012">
    <property type="entry name" value="RCC1_3"/>
    <property type="match status" value="3"/>
</dbReference>
<dbReference type="PANTHER" id="PTHR45982">
    <property type="entry name" value="REGULATOR OF CHROMOSOME CONDENSATION"/>
    <property type="match status" value="1"/>
</dbReference>
<feature type="domain" description="F-box" evidence="3">
    <location>
        <begin position="1"/>
        <end position="48"/>
    </location>
</feature>
<dbReference type="SUPFAM" id="SSF81383">
    <property type="entry name" value="F-box domain"/>
    <property type="match status" value="1"/>
</dbReference>
<name>A0A1E4RW88_CYBJN</name>
<dbReference type="OMA" id="MGDYHYL"/>
<accession>A0A1E4RW88</accession>
<gene>
    <name evidence="4" type="ORF">CYBJADRAFT_169374</name>
</gene>
<dbReference type="OrthoDB" id="61110at2759"/>
<dbReference type="GO" id="GO:0005737">
    <property type="term" value="C:cytoplasm"/>
    <property type="evidence" value="ECO:0007669"/>
    <property type="project" value="TreeGrafter"/>
</dbReference>
<dbReference type="InterPro" id="IPR000408">
    <property type="entry name" value="Reg_chr_condens"/>
</dbReference>